<comment type="function">
    <text evidence="8">Catalyzes the removal of elemental sulfur and selenium atoms from L-cysteine, L-cystine, L-selenocysteine, and L-selenocystine to produce L-alanine.</text>
</comment>
<evidence type="ECO:0000256" key="3">
    <source>
        <dbReference type="ARBA" id="ARBA00012239"/>
    </source>
</evidence>
<dbReference type="Gene3D" id="3.40.640.10">
    <property type="entry name" value="Type I PLP-dependent aspartate aminotransferase-like (Major domain)"/>
    <property type="match status" value="1"/>
</dbReference>
<evidence type="ECO:0000259" key="9">
    <source>
        <dbReference type="Pfam" id="PF00266"/>
    </source>
</evidence>
<dbReference type="NCBIfam" id="TIGR01979">
    <property type="entry name" value="sufS"/>
    <property type="match status" value="1"/>
</dbReference>
<evidence type="ECO:0000313" key="11">
    <source>
        <dbReference type="Proteomes" id="UP000469125"/>
    </source>
</evidence>
<evidence type="ECO:0000256" key="6">
    <source>
        <dbReference type="ARBA" id="ARBA00050776"/>
    </source>
</evidence>
<dbReference type="CDD" id="cd06453">
    <property type="entry name" value="SufS_like"/>
    <property type="match status" value="1"/>
</dbReference>
<keyword evidence="4 8" id="KW-0808">Transferase</keyword>
<evidence type="ECO:0000256" key="5">
    <source>
        <dbReference type="ARBA" id="ARBA00022898"/>
    </source>
</evidence>
<dbReference type="PANTHER" id="PTHR43586:SF8">
    <property type="entry name" value="CYSTEINE DESULFURASE 1, CHLOROPLASTIC"/>
    <property type="match status" value="1"/>
</dbReference>
<dbReference type="Pfam" id="PF00266">
    <property type="entry name" value="Aminotran_5"/>
    <property type="match status" value="1"/>
</dbReference>
<sequence length="406" mass="44677">MDAKAIRQMFPILDQEINGHPLVYLDSSATSQKPIPVIEAVDNYYRQNNANVHRGVHTLGSRATDQYEGAREKVRRFINASSTAEVIFTRGTTTAINTVASSFGRANVKAGDEIVITQTEHHSNIIPWQQVAKVTGATLKFIPLQEDGSITLEDARNTITPNTKVVAIAHVSNVLGTIHPIKEIAKIAHDNGAVILVDGAQGAPHMKVDVQDLDCDFYAFSGHKMCAPTGIGVLYGKKQLLEEMEPIEFGGEMIDFVNLYDSTWKELPWKFEGGTPIIAGAVGLGAAIDFLNEIGMDTIHEHEKKLAVYVMERIRTIDGINVYGPENRASLVTFNLDDVHPHDVATALDSYGIAVRAGHHCCQPLMKWLNVAATARASFYMYNTEEDVDQLVDGLLKTKEFFGNVF</sequence>
<dbReference type="EC" id="2.8.1.7" evidence="3 8"/>
<feature type="domain" description="Aminotransferase class V" evidence="9">
    <location>
        <begin position="23"/>
        <end position="391"/>
    </location>
</feature>
<evidence type="ECO:0000256" key="8">
    <source>
        <dbReference type="RuleBase" id="RU004506"/>
    </source>
</evidence>
<dbReference type="InterPro" id="IPR015421">
    <property type="entry name" value="PyrdxlP-dep_Trfase_major"/>
</dbReference>
<dbReference type="InterPro" id="IPR015422">
    <property type="entry name" value="PyrdxlP-dep_Trfase_small"/>
</dbReference>
<evidence type="ECO:0000256" key="4">
    <source>
        <dbReference type="ARBA" id="ARBA00022679"/>
    </source>
</evidence>
<dbReference type="RefSeq" id="WP_155670364.1">
    <property type="nucleotide sequence ID" value="NZ_WOCA01000016.1"/>
</dbReference>
<dbReference type="Proteomes" id="UP000469125">
    <property type="component" value="Unassembled WGS sequence"/>
</dbReference>
<organism evidence="10 11">
    <name type="scientific">Ornithinibacillus caprae</name>
    <dbReference type="NCBI Taxonomy" id="2678566"/>
    <lineage>
        <taxon>Bacteria</taxon>
        <taxon>Bacillati</taxon>
        <taxon>Bacillota</taxon>
        <taxon>Bacilli</taxon>
        <taxon>Bacillales</taxon>
        <taxon>Bacillaceae</taxon>
        <taxon>Ornithinibacillus</taxon>
    </lineage>
</organism>
<dbReference type="InterPro" id="IPR015424">
    <property type="entry name" value="PyrdxlP-dep_Trfase"/>
</dbReference>
<name>A0A6N8FKT4_9BACI</name>
<protein>
    <recommendedName>
        <fullName evidence="3 8">Cysteine desulfurase</fullName>
        <ecNumber evidence="3 8">2.8.1.7</ecNumber>
    </recommendedName>
</protein>
<dbReference type="PANTHER" id="PTHR43586">
    <property type="entry name" value="CYSTEINE DESULFURASE"/>
    <property type="match status" value="1"/>
</dbReference>
<gene>
    <name evidence="10" type="primary">sufS</name>
    <name evidence="10" type="ORF">GMD78_16600</name>
</gene>
<dbReference type="EMBL" id="WOCA01000016">
    <property type="protein sequence ID" value="MUK89993.1"/>
    <property type="molecule type" value="Genomic_DNA"/>
</dbReference>
<dbReference type="GO" id="GO:0006534">
    <property type="term" value="P:cysteine metabolic process"/>
    <property type="evidence" value="ECO:0007669"/>
    <property type="project" value="UniProtKB-UniRule"/>
</dbReference>
<dbReference type="AlphaFoldDB" id="A0A6N8FKT4"/>
<evidence type="ECO:0000256" key="7">
    <source>
        <dbReference type="RuleBase" id="RU004504"/>
    </source>
</evidence>
<keyword evidence="5 8" id="KW-0663">Pyridoxal phosphate</keyword>
<comment type="caution">
    <text evidence="10">The sequence shown here is derived from an EMBL/GenBank/DDBJ whole genome shotgun (WGS) entry which is preliminary data.</text>
</comment>
<proteinExistence type="inferred from homology"/>
<dbReference type="InterPro" id="IPR016454">
    <property type="entry name" value="Cysteine_dSase"/>
</dbReference>
<comment type="cofactor">
    <cofactor evidence="1 7">
        <name>pyridoxal 5'-phosphate</name>
        <dbReference type="ChEBI" id="CHEBI:597326"/>
    </cofactor>
</comment>
<keyword evidence="11" id="KW-1185">Reference proteome</keyword>
<evidence type="ECO:0000256" key="1">
    <source>
        <dbReference type="ARBA" id="ARBA00001933"/>
    </source>
</evidence>
<comment type="similarity">
    <text evidence="2 8">Belongs to the class-V pyridoxal-phosphate-dependent aminotransferase family. Csd subfamily.</text>
</comment>
<dbReference type="InterPro" id="IPR020578">
    <property type="entry name" value="Aminotrans_V_PyrdxlP_BS"/>
</dbReference>
<dbReference type="GO" id="GO:0031071">
    <property type="term" value="F:cysteine desulfurase activity"/>
    <property type="evidence" value="ECO:0007669"/>
    <property type="project" value="UniProtKB-UniRule"/>
</dbReference>
<dbReference type="InterPro" id="IPR000192">
    <property type="entry name" value="Aminotrans_V_dom"/>
</dbReference>
<reference evidence="10 11" key="1">
    <citation type="submission" date="2019-11" db="EMBL/GenBank/DDBJ databases">
        <authorList>
            <person name="Li X."/>
        </authorList>
    </citation>
    <scope>NUCLEOTIDE SEQUENCE [LARGE SCALE GENOMIC DNA]</scope>
    <source>
        <strain evidence="10 11">L9</strain>
    </source>
</reference>
<dbReference type="PIRSF" id="PIRSF005572">
    <property type="entry name" value="NifS"/>
    <property type="match status" value="1"/>
</dbReference>
<dbReference type="PROSITE" id="PS00595">
    <property type="entry name" value="AA_TRANSFER_CLASS_5"/>
    <property type="match status" value="1"/>
</dbReference>
<accession>A0A6N8FKT4</accession>
<dbReference type="SUPFAM" id="SSF53383">
    <property type="entry name" value="PLP-dependent transferases"/>
    <property type="match status" value="1"/>
</dbReference>
<dbReference type="GO" id="GO:0030170">
    <property type="term" value="F:pyridoxal phosphate binding"/>
    <property type="evidence" value="ECO:0007669"/>
    <property type="project" value="UniProtKB-UniRule"/>
</dbReference>
<comment type="catalytic activity">
    <reaction evidence="6 8">
        <text>(sulfur carrier)-H + L-cysteine = (sulfur carrier)-SH + L-alanine</text>
        <dbReference type="Rhea" id="RHEA:43892"/>
        <dbReference type="Rhea" id="RHEA-COMP:14737"/>
        <dbReference type="Rhea" id="RHEA-COMP:14739"/>
        <dbReference type="ChEBI" id="CHEBI:29917"/>
        <dbReference type="ChEBI" id="CHEBI:35235"/>
        <dbReference type="ChEBI" id="CHEBI:57972"/>
        <dbReference type="ChEBI" id="CHEBI:64428"/>
        <dbReference type="EC" id="2.8.1.7"/>
    </reaction>
</comment>
<dbReference type="Gene3D" id="3.90.1150.10">
    <property type="entry name" value="Aspartate Aminotransferase, domain 1"/>
    <property type="match status" value="1"/>
</dbReference>
<dbReference type="InterPro" id="IPR010970">
    <property type="entry name" value="Cys_dSase_SufS"/>
</dbReference>
<evidence type="ECO:0000256" key="2">
    <source>
        <dbReference type="ARBA" id="ARBA00010447"/>
    </source>
</evidence>
<evidence type="ECO:0000313" key="10">
    <source>
        <dbReference type="EMBL" id="MUK89993.1"/>
    </source>
</evidence>